<reference evidence="1" key="1">
    <citation type="submission" date="2024-09" db="EMBL/GenBank/DDBJ databases">
        <authorList>
            <person name="Sun Q."/>
            <person name="Mori K."/>
        </authorList>
    </citation>
    <scope>NUCLEOTIDE SEQUENCE</scope>
    <source>
        <strain evidence="1">JCM 19018</strain>
    </source>
</reference>
<dbReference type="EMBL" id="JBHMAK010000013">
    <property type="protein sequence ID" value="MFB9813236.1"/>
    <property type="molecule type" value="Genomic_DNA"/>
</dbReference>
<evidence type="ECO:0000313" key="1">
    <source>
        <dbReference type="EMBL" id="MFB9813236.1"/>
    </source>
</evidence>
<evidence type="ECO:0000313" key="2">
    <source>
        <dbReference type="Proteomes" id="UP001589559"/>
    </source>
</evidence>
<proteinExistence type="predicted"/>
<keyword evidence="2" id="KW-1185">Reference proteome</keyword>
<dbReference type="Proteomes" id="UP001589559">
    <property type="component" value="Unassembled WGS sequence"/>
</dbReference>
<comment type="caution">
    <text evidence="1">The sequence shown here is derived from an EMBL/GenBank/DDBJ whole genome shotgun (WGS) entry which is preliminary data.</text>
</comment>
<sequence length="70" mass="7089">MTDPATPLLIDDIERPFKFTTAGSGGPAGGASGTDHRERTKMSVRYARVSGTGTEGGTPLNPVGGVADGQ</sequence>
<organism evidence="1 2">
    <name type="scientific">Haloarcula sebkhae</name>
    <dbReference type="NCBI Taxonomy" id="932660"/>
    <lineage>
        <taxon>Archaea</taxon>
        <taxon>Methanobacteriati</taxon>
        <taxon>Methanobacteriota</taxon>
        <taxon>Stenosarchaea group</taxon>
        <taxon>Halobacteria</taxon>
        <taxon>Halobacteriales</taxon>
        <taxon>Haloarculaceae</taxon>
        <taxon>Haloarcula</taxon>
    </lineage>
</organism>
<protein>
    <submittedName>
        <fullName evidence="1">Uncharacterized protein</fullName>
    </submittedName>
</protein>
<name>A0ACC6VQV9_9EURY</name>
<gene>
    <name evidence="1" type="ORF">ACFFN7_17925</name>
</gene>
<accession>A0ACC6VQV9</accession>